<proteinExistence type="predicted"/>
<name>L0KUF3_MESAW</name>
<dbReference type="AlphaFoldDB" id="L0KUF3"/>
<organism evidence="2 3">
    <name type="scientific">Mesorhizobium australicum (strain HAMBI 3006 / LMG 24608 / WSM2073)</name>
    <dbReference type="NCBI Taxonomy" id="754035"/>
    <lineage>
        <taxon>Bacteria</taxon>
        <taxon>Pseudomonadati</taxon>
        <taxon>Pseudomonadota</taxon>
        <taxon>Alphaproteobacteria</taxon>
        <taxon>Hyphomicrobiales</taxon>
        <taxon>Phyllobacteriaceae</taxon>
        <taxon>Mesorhizobium</taxon>
    </lineage>
</organism>
<dbReference type="RefSeq" id="WP_015319091.1">
    <property type="nucleotide sequence ID" value="NC_019973.1"/>
</dbReference>
<dbReference type="HOGENOM" id="CLU_2180719_0_0_5"/>
<protein>
    <submittedName>
        <fullName evidence="2">Uncharacterized protein</fullName>
    </submittedName>
</protein>
<evidence type="ECO:0000256" key="1">
    <source>
        <dbReference type="SAM" id="SignalP"/>
    </source>
</evidence>
<evidence type="ECO:0000313" key="2">
    <source>
        <dbReference type="EMBL" id="AGB47718.1"/>
    </source>
</evidence>
<evidence type="ECO:0000313" key="3">
    <source>
        <dbReference type="Proteomes" id="UP000010998"/>
    </source>
</evidence>
<dbReference type="EMBL" id="CP003358">
    <property type="protein sequence ID" value="AGB47718.1"/>
    <property type="molecule type" value="Genomic_DNA"/>
</dbReference>
<reference evidence="3" key="1">
    <citation type="submission" date="2012-02" db="EMBL/GenBank/DDBJ databases">
        <title>Complete sequence of Mesorhizobium australicum WSM2073.</title>
        <authorList>
            <person name="Lucas S."/>
            <person name="Han J."/>
            <person name="Lapidus A."/>
            <person name="Cheng J.-F."/>
            <person name="Goodwin L."/>
            <person name="Pitluck S."/>
            <person name="Peters L."/>
            <person name="Gu W."/>
            <person name="Detter J.C."/>
            <person name="Han C."/>
            <person name="Tapia R."/>
            <person name="Land M."/>
            <person name="Hauser L."/>
            <person name="Kyrpides N."/>
            <person name="Ivanova N."/>
            <person name="Pagani I."/>
            <person name="Reeve W.G."/>
            <person name="Howieson J.G."/>
            <person name="Tiwari R.P."/>
            <person name="O'Hara G.W."/>
            <person name="Atkins C.A."/>
            <person name="Ronson C.W."/>
            <person name="Nandasena K.G."/>
            <person name="Woyke T."/>
        </authorList>
    </citation>
    <scope>NUCLEOTIDE SEQUENCE [LARGE SCALE GENOMIC DNA]</scope>
    <source>
        <strain evidence="3">LMG 24608 / HAMBI 3006 / WSM2073</strain>
    </source>
</reference>
<sequence>MRKRSVFLGSLVVLLAASAVPFAAVADAAVTRHHYVRVNAAHNDHAHAANRRRGHRDGWVGRGWTGENSADNNDWMDSYYNGYGSYRGRADDFCGTIQWTLGLCGPHGP</sequence>
<dbReference type="Proteomes" id="UP000010998">
    <property type="component" value="Chromosome"/>
</dbReference>
<keyword evidence="1" id="KW-0732">Signal</keyword>
<keyword evidence="3" id="KW-1185">Reference proteome</keyword>
<accession>L0KUF3</accession>
<feature type="chain" id="PRO_5003944779" evidence="1">
    <location>
        <begin position="24"/>
        <end position="109"/>
    </location>
</feature>
<feature type="signal peptide" evidence="1">
    <location>
        <begin position="1"/>
        <end position="23"/>
    </location>
</feature>
<dbReference type="GeneID" id="90992702"/>
<gene>
    <name evidence="2" type="ordered locus">Mesau_05411</name>
</gene>
<dbReference type="KEGG" id="mam:Mesau_05411"/>